<evidence type="ECO:0000313" key="1">
    <source>
        <dbReference type="EMBL" id="CAG8953952.1"/>
    </source>
</evidence>
<accession>A0A9N9KYS3</accession>
<dbReference type="EMBL" id="CAJVRL010000054">
    <property type="protein sequence ID" value="CAG8953952.1"/>
    <property type="molecule type" value="Genomic_DNA"/>
</dbReference>
<proteinExistence type="predicted"/>
<name>A0A9N9KYS3_9HELO</name>
<dbReference type="AlphaFoldDB" id="A0A9N9KYS3"/>
<evidence type="ECO:0000313" key="2">
    <source>
        <dbReference type="Proteomes" id="UP000696280"/>
    </source>
</evidence>
<sequence>MAMPPVSGMRTLSGPTLSATKFGRRRPAIEDALRIDNRYEAICGEVLVFSKQGDVDGHEAKELPDAEGKVRCVGKCTLVIQWTFGRRRW</sequence>
<comment type="caution">
    <text evidence="1">The sequence shown here is derived from an EMBL/GenBank/DDBJ whole genome shotgun (WGS) entry which is preliminary data.</text>
</comment>
<keyword evidence="2" id="KW-1185">Reference proteome</keyword>
<reference evidence="1" key="1">
    <citation type="submission" date="2021-07" db="EMBL/GenBank/DDBJ databases">
        <authorList>
            <person name="Durling M."/>
        </authorList>
    </citation>
    <scope>NUCLEOTIDE SEQUENCE</scope>
</reference>
<protein>
    <submittedName>
        <fullName evidence="1">Uncharacterized protein</fullName>
    </submittedName>
</protein>
<organism evidence="1 2">
    <name type="scientific">Hymenoscyphus fraxineus</name>
    <dbReference type="NCBI Taxonomy" id="746836"/>
    <lineage>
        <taxon>Eukaryota</taxon>
        <taxon>Fungi</taxon>
        <taxon>Dikarya</taxon>
        <taxon>Ascomycota</taxon>
        <taxon>Pezizomycotina</taxon>
        <taxon>Leotiomycetes</taxon>
        <taxon>Helotiales</taxon>
        <taxon>Helotiaceae</taxon>
        <taxon>Hymenoscyphus</taxon>
    </lineage>
</organism>
<dbReference type="Proteomes" id="UP000696280">
    <property type="component" value="Unassembled WGS sequence"/>
</dbReference>
<gene>
    <name evidence="1" type="ORF">HYFRA_00010913</name>
</gene>